<dbReference type="EMBL" id="GBRH01282298">
    <property type="protein sequence ID" value="JAD15597.1"/>
    <property type="molecule type" value="Transcribed_RNA"/>
</dbReference>
<organism evidence="1">
    <name type="scientific">Arundo donax</name>
    <name type="common">Giant reed</name>
    <name type="synonym">Donax arundinaceus</name>
    <dbReference type="NCBI Taxonomy" id="35708"/>
    <lineage>
        <taxon>Eukaryota</taxon>
        <taxon>Viridiplantae</taxon>
        <taxon>Streptophyta</taxon>
        <taxon>Embryophyta</taxon>
        <taxon>Tracheophyta</taxon>
        <taxon>Spermatophyta</taxon>
        <taxon>Magnoliopsida</taxon>
        <taxon>Liliopsida</taxon>
        <taxon>Poales</taxon>
        <taxon>Poaceae</taxon>
        <taxon>PACMAD clade</taxon>
        <taxon>Arundinoideae</taxon>
        <taxon>Arundineae</taxon>
        <taxon>Arundo</taxon>
    </lineage>
</organism>
<dbReference type="AlphaFoldDB" id="A0A0A8XVA3"/>
<reference evidence="1" key="2">
    <citation type="journal article" date="2015" name="Data Brief">
        <title>Shoot transcriptome of the giant reed, Arundo donax.</title>
        <authorList>
            <person name="Barrero R.A."/>
            <person name="Guerrero F.D."/>
            <person name="Moolhuijzen P."/>
            <person name="Goolsby J.A."/>
            <person name="Tidwell J."/>
            <person name="Bellgard S.E."/>
            <person name="Bellgard M.I."/>
        </authorList>
    </citation>
    <scope>NUCLEOTIDE SEQUENCE</scope>
    <source>
        <tissue evidence="1">Shoot tissue taken approximately 20 cm above the soil surface</tissue>
    </source>
</reference>
<protein>
    <submittedName>
        <fullName evidence="1">Uncharacterized protein</fullName>
    </submittedName>
</protein>
<evidence type="ECO:0000313" key="1">
    <source>
        <dbReference type="EMBL" id="JAD15597.1"/>
    </source>
</evidence>
<reference evidence="1" key="1">
    <citation type="submission" date="2014-09" db="EMBL/GenBank/DDBJ databases">
        <authorList>
            <person name="Magalhaes I.L.F."/>
            <person name="Oliveira U."/>
            <person name="Santos F.R."/>
            <person name="Vidigal T.H.D.A."/>
            <person name="Brescovit A.D."/>
            <person name="Santos A.J."/>
        </authorList>
    </citation>
    <scope>NUCLEOTIDE SEQUENCE</scope>
    <source>
        <tissue evidence="1">Shoot tissue taken approximately 20 cm above the soil surface</tissue>
    </source>
</reference>
<proteinExistence type="predicted"/>
<accession>A0A0A8XVA3</accession>
<sequence length="43" mass="5188">MRFFPLTFRTMSCSTRSGSSERRQMLIHFDSQILAYFKVLIVW</sequence>
<name>A0A0A8XVA3_ARUDO</name>